<evidence type="ECO:0000313" key="3">
    <source>
        <dbReference type="Proteomes" id="UP000176512"/>
    </source>
</evidence>
<protein>
    <recommendedName>
        <fullName evidence="1">SGNH hydrolase-type esterase domain-containing protein</fullName>
    </recommendedName>
</protein>
<dbReference type="PANTHER" id="PTHR30383:SF5">
    <property type="entry name" value="SGNH HYDROLASE-TYPE ESTERASE DOMAIN-CONTAINING PROTEIN"/>
    <property type="match status" value="1"/>
</dbReference>
<sequence>MKIVYLIVIILLVALGVYLNRSYAYIYQEIGSVGLSSPDTKRTYTTAGTGEDKTAPILYVALGDSLTAGVGTNNFQQSYPYLVAEKLANSGSAVTLKDLSVSGAKTSELISYQLAEAVGSKPSIVTLLIGVNDIHGNVSKTTFEKNYGEILKQLSQNANTKIYAISIPYIGSSTLFLPPYQLYFNYKTKEFNEIIKKLAAAYKVYYIDIYTPTVGLFMKSGPQYSTDAFHPSAEGYKLWAGVIYDYLN</sequence>
<dbReference type="InterPro" id="IPR013830">
    <property type="entry name" value="SGNH_hydro"/>
</dbReference>
<dbReference type="EMBL" id="MHIP01000039">
    <property type="protein sequence ID" value="OGY54002.1"/>
    <property type="molecule type" value="Genomic_DNA"/>
</dbReference>
<evidence type="ECO:0000259" key="1">
    <source>
        <dbReference type="Pfam" id="PF13472"/>
    </source>
</evidence>
<evidence type="ECO:0000313" key="2">
    <source>
        <dbReference type="EMBL" id="OGY54002.1"/>
    </source>
</evidence>
<reference evidence="2 3" key="1">
    <citation type="journal article" date="2016" name="Nat. Commun.">
        <title>Thousands of microbial genomes shed light on interconnected biogeochemical processes in an aquifer system.</title>
        <authorList>
            <person name="Anantharaman K."/>
            <person name="Brown C.T."/>
            <person name="Hug L.A."/>
            <person name="Sharon I."/>
            <person name="Castelle C.J."/>
            <person name="Probst A.J."/>
            <person name="Thomas B.C."/>
            <person name="Singh A."/>
            <person name="Wilkins M.J."/>
            <person name="Karaoz U."/>
            <person name="Brodie E.L."/>
            <person name="Williams K.H."/>
            <person name="Hubbard S.S."/>
            <person name="Banfield J.F."/>
        </authorList>
    </citation>
    <scope>NUCLEOTIDE SEQUENCE [LARGE SCALE GENOMIC DNA]</scope>
</reference>
<gene>
    <name evidence="2" type="ORF">A3A24_03240</name>
</gene>
<dbReference type="AlphaFoldDB" id="A0A1G1YNR1"/>
<dbReference type="Gene3D" id="3.40.50.1110">
    <property type="entry name" value="SGNH hydrolase"/>
    <property type="match status" value="1"/>
</dbReference>
<organism evidence="2 3">
    <name type="scientific">Candidatus Buchananbacteria bacterium RIFCSPLOWO2_01_FULL_46_12</name>
    <dbReference type="NCBI Taxonomy" id="1797546"/>
    <lineage>
        <taxon>Bacteria</taxon>
        <taxon>Candidatus Buchananiibacteriota</taxon>
    </lineage>
</organism>
<dbReference type="GO" id="GO:0004622">
    <property type="term" value="F:phosphatidylcholine lysophospholipase activity"/>
    <property type="evidence" value="ECO:0007669"/>
    <property type="project" value="TreeGrafter"/>
</dbReference>
<dbReference type="SUPFAM" id="SSF52266">
    <property type="entry name" value="SGNH hydrolase"/>
    <property type="match status" value="1"/>
</dbReference>
<name>A0A1G1YNR1_9BACT</name>
<dbReference type="Proteomes" id="UP000176512">
    <property type="component" value="Unassembled WGS sequence"/>
</dbReference>
<dbReference type="InterPro" id="IPR036514">
    <property type="entry name" value="SGNH_hydro_sf"/>
</dbReference>
<dbReference type="PANTHER" id="PTHR30383">
    <property type="entry name" value="THIOESTERASE 1/PROTEASE 1/LYSOPHOSPHOLIPASE L1"/>
    <property type="match status" value="1"/>
</dbReference>
<proteinExistence type="predicted"/>
<comment type="caution">
    <text evidence="2">The sequence shown here is derived from an EMBL/GenBank/DDBJ whole genome shotgun (WGS) entry which is preliminary data.</text>
</comment>
<feature type="domain" description="SGNH hydrolase-type esterase" evidence="1">
    <location>
        <begin position="61"/>
        <end position="238"/>
    </location>
</feature>
<dbReference type="InterPro" id="IPR051532">
    <property type="entry name" value="Ester_Hydrolysis_Enzymes"/>
</dbReference>
<accession>A0A1G1YNR1</accession>
<dbReference type="Pfam" id="PF13472">
    <property type="entry name" value="Lipase_GDSL_2"/>
    <property type="match status" value="1"/>
</dbReference>